<dbReference type="VEuPathDB" id="FungiDB:MELLADRAFT_108888"/>
<dbReference type="Proteomes" id="UP000001072">
    <property type="component" value="Unassembled WGS sequence"/>
</dbReference>
<evidence type="ECO:0000313" key="1">
    <source>
        <dbReference type="EMBL" id="EGG03970.1"/>
    </source>
</evidence>
<dbReference type="EMBL" id="GL883121">
    <property type="protein sequence ID" value="EGG03970.1"/>
    <property type="molecule type" value="Genomic_DNA"/>
</dbReference>
<proteinExistence type="predicted"/>
<reference evidence="2" key="1">
    <citation type="journal article" date="2011" name="Proc. Natl. Acad. Sci. U.S.A.">
        <title>Obligate biotrophy features unraveled by the genomic analysis of rust fungi.</title>
        <authorList>
            <person name="Duplessis S."/>
            <person name="Cuomo C.A."/>
            <person name="Lin Y.-C."/>
            <person name="Aerts A."/>
            <person name="Tisserant E."/>
            <person name="Veneault-Fourrey C."/>
            <person name="Joly D.L."/>
            <person name="Hacquard S."/>
            <person name="Amselem J."/>
            <person name="Cantarel B.L."/>
            <person name="Chiu R."/>
            <person name="Coutinho P.M."/>
            <person name="Feau N."/>
            <person name="Field M."/>
            <person name="Frey P."/>
            <person name="Gelhaye E."/>
            <person name="Goldberg J."/>
            <person name="Grabherr M.G."/>
            <person name="Kodira C.D."/>
            <person name="Kohler A."/>
            <person name="Kuees U."/>
            <person name="Lindquist E.A."/>
            <person name="Lucas S.M."/>
            <person name="Mago R."/>
            <person name="Mauceli E."/>
            <person name="Morin E."/>
            <person name="Murat C."/>
            <person name="Pangilinan J.L."/>
            <person name="Park R."/>
            <person name="Pearson M."/>
            <person name="Quesneville H."/>
            <person name="Rouhier N."/>
            <person name="Sakthikumar S."/>
            <person name="Salamov A.A."/>
            <person name="Schmutz J."/>
            <person name="Selles B."/>
            <person name="Shapiro H."/>
            <person name="Tanguay P."/>
            <person name="Tuskan G.A."/>
            <person name="Henrissat B."/>
            <person name="Van de Peer Y."/>
            <person name="Rouze P."/>
            <person name="Ellis J.G."/>
            <person name="Dodds P.N."/>
            <person name="Schein J.E."/>
            <person name="Zhong S."/>
            <person name="Hamelin R.C."/>
            <person name="Grigoriev I.V."/>
            <person name="Szabo L.J."/>
            <person name="Martin F."/>
        </authorList>
    </citation>
    <scope>NUCLEOTIDE SEQUENCE [LARGE SCALE GENOMIC DNA]</scope>
    <source>
        <strain evidence="2">98AG31 / pathotype 3-4-7</strain>
    </source>
</reference>
<name>F4RUM3_MELLP</name>
<gene>
    <name evidence="1" type="ORF">MELLADRAFT_108888</name>
</gene>
<dbReference type="AlphaFoldDB" id="F4RUM3"/>
<keyword evidence="2" id="KW-1185">Reference proteome</keyword>
<dbReference type="InParanoid" id="F4RUM3"/>
<dbReference type="HOGENOM" id="CLU_154739_0_0_1"/>
<dbReference type="RefSeq" id="XP_007412763.1">
    <property type="nucleotide sequence ID" value="XM_007412701.1"/>
</dbReference>
<protein>
    <submittedName>
        <fullName evidence="1">Uncharacterized protein</fullName>
    </submittedName>
</protein>
<sequence length="134" mass="15645">MYDATDLRFPKLRVLRTRDAPDDEDMWDISCLEVKMLRNVRTIVTDLNSSEDYWDSILSSLDQHGFKRIPKFKLIVFTRDQCDQNQVIKPELVKGFESHGIKCLVTNDLTCDEIMYKTSCHEIEHVGAIQYRGS</sequence>
<organism evidence="2">
    <name type="scientific">Melampsora larici-populina (strain 98AG31 / pathotype 3-4-7)</name>
    <name type="common">Poplar leaf rust fungus</name>
    <dbReference type="NCBI Taxonomy" id="747676"/>
    <lineage>
        <taxon>Eukaryota</taxon>
        <taxon>Fungi</taxon>
        <taxon>Dikarya</taxon>
        <taxon>Basidiomycota</taxon>
        <taxon>Pucciniomycotina</taxon>
        <taxon>Pucciniomycetes</taxon>
        <taxon>Pucciniales</taxon>
        <taxon>Melampsoraceae</taxon>
        <taxon>Melampsora</taxon>
    </lineage>
</organism>
<evidence type="ECO:0000313" key="2">
    <source>
        <dbReference type="Proteomes" id="UP000001072"/>
    </source>
</evidence>
<accession>F4RUM3</accession>
<dbReference type="KEGG" id="mlr:MELLADRAFT_108888"/>
<dbReference type="GeneID" id="18923595"/>